<accession>A0A9W8XLY7</accession>
<keyword evidence="4" id="KW-1185">Reference proteome</keyword>
<feature type="signal peptide" evidence="2">
    <location>
        <begin position="1"/>
        <end position="19"/>
    </location>
</feature>
<gene>
    <name evidence="3" type="ORF">N0V89_005293</name>
</gene>
<comment type="caution">
    <text evidence="3">The sequence shown here is derived from an EMBL/GenBank/DDBJ whole genome shotgun (WGS) entry which is preliminary data.</text>
</comment>
<sequence>MLFNNALVGSLMLAGYASAKVPTVNALFKRSDDIEDVLRRDADIMATLTRRQAANGAQSAPQVSTTPASGDAAKADLAKWEEQTKAACGSALTVLNGQASNPSGIAVCYNLPFLDNQTGIFQAELRMYNVSAPIDPWLGVTAGDVSMALSYLGATVQNMNGTYAKRDIVDISYPPIKERSLVERQAAPPQELKVLMYVGKINSNLMGSAMTQATLQPLLIPQIELSAKNPTSGQDVKATLSSTEASFVNGVFAKQASSTPTDAAALASASAAVQSAAPFVVPGQTLDPRVTKAGLIVTLVWAVFFMGVVGLGTYGRIQFREQYRRRVKNEVARNMRTI</sequence>
<evidence type="ECO:0000313" key="4">
    <source>
        <dbReference type="Proteomes" id="UP001140513"/>
    </source>
</evidence>
<reference evidence="3" key="1">
    <citation type="submission" date="2022-10" db="EMBL/GenBank/DDBJ databases">
        <title>Tapping the CABI collections for fungal endophytes: first genome assemblies for Collariella, Neodidymelliopsis, Ascochyta clinopodiicola, Didymella pomorum, Didymosphaeria variabile, Neocosmospora piperis and Neocucurbitaria cava.</title>
        <authorList>
            <person name="Hill R."/>
        </authorList>
    </citation>
    <scope>NUCLEOTIDE SEQUENCE</scope>
    <source>
        <strain evidence="3">IMI 356815</strain>
    </source>
</reference>
<evidence type="ECO:0000256" key="2">
    <source>
        <dbReference type="SAM" id="SignalP"/>
    </source>
</evidence>
<dbReference type="AlphaFoldDB" id="A0A9W8XLY7"/>
<dbReference type="Proteomes" id="UP001140513">
    <property type="component" value="Unassembled WGS sequence"/>
</dbReference>
<name>A0A9W8XLY7_9PLEO</name>
<feature type="transmembrane region" description="Helical" evidence="1">
    <location>
        <begin position="293"/>
        <end position="315"/>
    </location>
</feature>
<dbReference type="GeneID" id="80908823"/>
<proteinExistence type="predicted"/>
<keyword evidence="2" id="KW-0732">Signal</keyword>
<protein>
    <submittedName>
        <fullName evidence="3">Uncharacterized protein</fullName>
    </submittedName>
</protein>
<feature type="chain" id="PRO_5040813299" evidence="2">
    <location>
        <begin position="20"/>
        <end position="338"/>
    </location>
</feature>
<dbReference type="OrthoDB" id="2596908at2759"/>
<evidence type="ECO:0000313" key="3">
    <source>
        <dbReference type="EMBL" id="KAJ4353563.1"/>
    </source>
</evidence>
<dbReference type="RefSeq" id="XP_056071337.1">
    <property type="nucleotide sequence ID" value="XM_056214070.1"/>
</dbReference>
<organism evidence="3 4">
    <name type="scientific">Didymosphaeria variabile</name>
    <dbReference type="NCBI Taxonomy" id="1932322"/>
    <lineage>
        <taxon>Eukaryota</taxon>
        <taxon>Fungi</taxon>
        <taxon>Dikarya</taxon>
        <taxon>Ascomycota</taxon>
        <taxon>Pezizomycotina</taxon>
        <taxon>Dothideomycetes</taxon>
        <taxon>Pleosporomycetidae</taxon>
        <taxon>Pleosporales</taxon>
        <taxon>Massarineae</taxon>
        <taxon>Didymosphaeriaceae</taxon>
        <taxon>Didymosphaeria</taxon>
    </lineage>
</organism>
<keyword evidence="1" id="KW-0472">Membrane</keyword>
<evidence type="ECO:0000256" key="1">
    <source>
        <dbReference type="SAM" id="Phobius"/>
    </source>
</evidence>
<dbReference type="EMBL" id="JAPEUX010000004">
    <property type="protein sequence ID" value="KAJ4353563.1"/>
    <property type="molecule type" value="Genomic_DNA"/>
</dbReference>
<keyword evidence="1" id="KW-1133">Transmembrane helix</keyword>
<keyword evidence="1" id="KW-0812">Transmembrane</keyword>